<accession>A0AAC8TGW1</accession>
<dbReference type="KEGG" id="age:AA314_05587"/>
<protein>
    <submittedName>
        <fullName evidence="2">Uncharacterized protein</fullName>
    </submittedName>
</protein>
<dbReference type="EMBL" id="QUMU01000016">
    <property type="protein sequence ID" value="REG23734.1"/>
    <property type="molecule type" value="Genomic_DNA"/>
</dbReference>
<dbReference type="Proteomes" id="UP000256345">
    <property type="component" value="Unassembled WGS sequence"/>
</dbReference>
<sequence>MPTKLRFIPLALSLALLTLGAGAAGARKSVVDYYQEIPRSLLSDDMRYELKRTKHGWSTHSKYSESAAERSIPVTVDTKNGFIELTDADDNPETNGSVSMQVSVFREQDGSPLIAITLGMSDGIASEGRIVFVAPDGGQWKAVTSDVFPALRLADFLEDPCLASLSEESGQMLGILFSLPRQGTTIRASVMIPSFGSPTPCPENVTRELKWDKKAGRFLLLERPNKPPH</sequence>
<evidence type="ECO:0000313" key="2">
    <source>
        <dbReference type="EMBL" id="AKJ03961.1"/>
    </source>
</evidence>
<keyword evidence="5" id="KW-1185">Reference proteome</keyword>
<dbReference type="AlphaFoldDB" id="A0AAC8TGW1"/>
<proteinExistence type="predicted"/>
<evidence type="ECO:0000256" key="1">
    <source>
        <dbReference type="SAM" id="SignalP"/>
    </source>
</evidence>
<dbReference type="RefSeq" id="WP_047857883.1">
    <property type="nucleotide sequence ID" value="NZ_CP011509.1"/>
</dbReference>
<reference evidence="2 4" key="1">
    <citation type="submission" date="2015-05" db="EMBL/GenBank/DDBJ databases">
        <title>Genome assembly of Archangium gephyra DSM 2261.</title>
        <authorList>
            <person name="Sharma G."/>
            <person name="Subramanian S."/>
        </authorList>
    </citation>
    <scope>NUCLEOTIDE SEQUENCE [LARGE SCALE GENOMIC DNA]</scope>
    <source>
        <strain evidence="2 4">DSM 2261</strain>
    </source>
</reference>
<evidence type="ECO:0000313" key="3">
    <source>
        <dbReference type="EMBL" id="REG23734.1"/>
    </source>
</evidence>
<feature type="chain" id="PRO_5042042920" evidence="1">
    <location>
        <begin position="24"/>
        <end position="229"/>
    </location>
</feature>
<dbReference type="Proteomes" id="UP000035579">
    <property type="component" value="Chromosome"/>
</dbReference>
<evidence type="ECO:0000313" key="4">
    <source>
        <dbReference type="Proteomes" id="UP000035579"/>
    </source>
</evidence>
<reference evidence="3 5" key="2">
    <citation type="submission" date="2018-08" db="EMBL/GenBank/DDBJ databases">
        <title>Genomic Encyclopedia of Archaeal and Bacterial Type Strains, Phase II (KMG-II): from individual species to whole genera.</title>
        <authorList>
            <person name="Goeker M."/>
        </authorList>
    </citation>
    <scope>NUCLEOTIDE SEQUENCE [LARGE SCALE GENOMIC DNA]</scope>
    <source>
        <strain evidence="3 5">DSM 2261</strain>
    </source>
</reference>
<evidence type="ECO:0000313" key="5">
    <source>
        <dbReference type="Proteomes" id="UP000256345"/>
    </source>
</evidence>
<feature type="signal peptide" evidence="1">
    <location>
        <begin position="1"/>
        <end position="23"/>
    </location>
</feature>
<keyword evidence="1" id="KW-0732">Signal</keyword>
<dbReference type="EMBL" id="CP011509">
    <property type="protein sequence ID" value="AKJ03961.1"/>
    <property type="molecule type" value="Genomic_DNA"/>
</dbReference>
<name>A0AAC8TGW1_9BACT</name>
<organism evidence="2 4">
    <name type="scientific">Archangium gephyra</name>
    <dbReference type="NCBI Taxonomy" id="48"/>
    <lineage>
        <taxon>Bacteria</taxon>
        <taxon>Pseudomonadati</taxon>
        <taxon>Myxococcota</taxon>
        <taxon>Myxococcia</taxon>
        <taxon>Myxococcales</taxon>
        <taxon>Cystobacterineae</taxon>
        <taxon>Archangiaceae</taxon>
        <taxon>Archangium</taxon>
    </lineage>
</organism>
<gene>
    <name evidence="2" type="ORF">AA314_05587</name>
    <name evidence="3" type="ORF">ATI61_116206</name>
</gene>